<organism evidence="2 3">
    <name type="scientific">Cynara cardunculus var. scolymus</name>
    <name type="common">Globe artichoke</name>
    <name type="synonym">Cynara scolymus</name>
    <dbReference type="NCBI Taxonomy" id="59895"/>
    <lineage>
        <taxon>Eukaryota</taxon>
        <taxon>Viridiplantae</taxon>
        <taxon>Streptophyta</taxon>
        <taxon>Embryophyta</taxon>
        <taxon>Tracheophyta</taxon>
        <taxon>Spermatophyta</taxon>
        <taxon>Magnoliopsida</taxon>
        <taxon>eudicotyledons</taxon>
        <taxon>Gunneridae</taxon>
        <taxon>Pentapetalae</taxon>
        <taxon>asterids</taxon>
        <taxon>campanulids</taxon>
        <taxon>Asterales</taxon>
        <taxon>Asteraceae</taxon>
        <taxon>Carduoideae</taxon>
        <taxon>Cardueae</taxon>
        <taxon>Carduinae</taxon>
        <taxon>Cynara</taxon>
    </lineage>
</organism>
<evidence type="ECO:0000313" key="2">
    <source>
        <dbReference type="EMBL" id="KVH88463.1"/>
    </source>
</evidence>
<dbReference type="EMBL" id="LEKV01005401">
    <property type="protein sequence ID" value="KVH88463.1"/>
    <property type="molecule type" value="Genomic_DNA"/>
</dbReference>
<evidence type="ECO:0000256" key="1">
    <source>
        <dbReference type="SAM" id="MobiDB-lite"/>
    </source>
</evidence>
<comment type="caution">
    <text evidence="2">The sequence shown here is derived from an EMBL/GenBank/DDBJ whole genome shotgun (WGS) entry which is preliminary data.</text>
</comment>
<proteinExistence type="predicted"/>
<accession>A0A103XCW3</accession>
<dbReference type="Proteomes" id="UP000243975">
    <property type="component" value="Unassembled WGS sequence"/>
</dbReference>
<feature type="compositionally biased region" description="Basic and acidic residues" evidence="1">
    <location>
        <begin position="105"/>
        <end position="119"/>
    </location>
</feature>
<gene>
    <name evidence="2" type="ORF">Ccrd_026758</name>
</gene>
<keyword evidence="3" id="KW-1185">Reference proteome</keyword>
<evidence type="ECO:0000313" key="3">
    <source>
        <dbReference type="Proteomes" id="UP000243975"/>
    </source>
</evidence>
<dbReference type="AlphaFoldDB" id="A0A103XCW3"/>
<feature type="compositionally biased region" description="Acidic residues" evidence="1">
    <location>
        <begin position="70"/>
        <end position="81"/>
    </location>
</feature>
<dbReference type="Gramene" id="KVH88463">
    <property type="protein sequence ID" value="KVH88463"/>
    <property type="gene ID" value="Ccrd_026758"/>
</dbReference>
<feature type="region of interest" description="Disordered" evidence="1">
    <location>
        <begin position="70"/>
        <end position="119"/>
    </location>
</feature>
<reference evidence="2 3" key="1">
    <citation type="journal article" date="2016" name="Sci. Rep.">
        <title>The genome sequence of the outbreeding globe artichoke constructed de novo incorporating a phase-aware low-pass sequencing strategy of F1 progeny.</title>
        <authorList>
            <person name="Scaglione D."/>
            <person name="Reyes-Chin-Wo S."/>
            <person name="Acquadro A."/>
            <person name="Froenicke L."/>
            <person name="Portis E."/>
            <person name="Beitel C."/>
            <person name="Tirone M."/>
            <person name="Mauro R."/>
            <person name="Lo Monaco A."/>
            <person name="Mauromicale G."/>
            <person name="Faccioli P."/>
            <person name="Cattivelli L."/>
            <person name="Rieseberg L."/>
            <person name="Michelmore R."/>
            <person name="Lanteri S."/>
        </authorList>
    </citation>
    <scope>NUCLEOTIDE SEQUENCE [LARGE SCALE GENOMIC DNA]</scope>
    <source>
        <strain evidence="2">2C</strain>
    </source>
</reference>
<protein>
    <submittedName>
        <fullName evidence="2">Uncharacterized protein</fullName>
    </submittedName>
</protein>
<sequence length="119" mass="13116">MEVYGAFALASISSISPSLHSSHQPTSVCGFRRVRVWCVKTDVNGSSQSLKILLGIETLSCAMYGVDFDNVIDDDDDEEQDPGSGEIDGEEKGPNRLANEEDDESHSQMKKQDKEENTF</sequence>
<name>A0A103XCW3_CYNCS</name>